<evidence type="ECO:0000313" key="4">
    <source>
        <dbReference type="Proteomes" id="UP001501095"/>
    </source>
</evidence>
<evidence type="ECO:0000256" key="2">
    <source>
        <dbReference type="SAM" id="SignalP"/>
    </source>
</evidence>
<gene>
    <name evidence="3" type="ORF">GCM10010423_69950</name>
</gene>
<feature type="compositionally biased region" description="Basic and acidic residues" evidence="1">
    <location>
        <begin position="231"/>
        <end position="240"/>
    </location>
</feature>
<keyword evidence="4" id="KW-1185">Reference proteome</keyword>
<feature type="compositionally biased region" description="Basic residues" evidence="1">
    <location>
        <begin position="241"/>
        <end position="251"/>
    </location>
</feature>
<feature type="chain" id="PRO_5046099833" evidence="2">
    <location>
        <begin position="19"/>
        <end position="683"/>
    </location>
</feature>
<evidence type="ECO:0000313" key="3">
    <source>
        <dbReference type="EMBL" id="GAA2558146.1"/>
    </source>
</evidence>
<accession>A0ABP6BD35</accession>
<dbReference type="Proteomes" id="UP001501095">
    <property type="component" value="Unassembled WGS sequence"/>
</dbReference>
<proteinExistence type="predicted"/>
<feature type="region of interest" description="Disordered" evidence="1">
    <location>
        <begin position="231"/>
        <end position="277"/>
    </location>
</feature>
<feature type="signal peptide" evidence="2">
    <location>
        <begin position="1"/>
        <end position="18"/>
    </location>
</feature>
<name>A0ABP6BD35_9ACTN</name>
<reference evidence="4" key="1">
    <citation type="journal article" date="2019" name="Int. J. Syst. Evol. Microbiol.">
        <title>The Global Catalogue of Microorganisms (GCM) 10K type strain sequencing project: providing services to taxonomists for standard genome sequencing and annotation.</title>
        <authorList>
            <consortium name="The Broad Institute Genomics Platform"/>
            <consortium name="The Broad Institute Genome Sequencing Center for Infectious Disease"/>
            <person name="Wu L."/>
            <person name="Ma J."/>
        </authorList>
    </citation>
    <scope>NUCLEOTIDE SEQUENCE [LARGE SCALE GENOMIC DNA]</scope>
    <source>
        <strain evidence="4">JCM 6924</strain>
    </source>
</reference>
<keyword evidence="2" id="KW-0732">Signal</keyword>
<organism evidence="3 4">
    <name type="scientific">Streptomyces levis</name>
    <dbReference type="NCBI Taxonomy" id="285566"/>
    <lineage>
        <taxon>Bacteria</taxon>
        <taxon>Bacillati</taxon>
        <taxon>Actinomycetota</taxon>
        <taxon>Actinomycetes</taxon>
        <taxon>Kitasatosporales</taxon>
        <taxon>Streptomycetaceae</taxon>
        <taxon>Streptomyces</taxon>
    </lineage>
</organism>
<protein>
    <submittedName>
        <fullName evidence="3">Uncharacterized protein</fullName>
    </submittedName>
</protein>
<evidence type="ECO:0000256" key="1">
    <source>
        <dbReference type="SAM" id="MobiDB-lite"/>
    </source>
</evidence>
<sequence length="683" mass="73048">MAVGAVFAVVAGVAPASAAGSDPLAAPPKVHGPEAQVSIMAGSRPVSGSAPSAGPKFTKSGTQWRVIAPEAVLRNTVTDADGDKSTLTFEVWTVKADGTPNTKVKLTDANPYGVLVSPYTASGSLASVKVDYGVLKPRTQYMFHTNAFDGSLYETNWSPWTKFTIEPYVTFPVAQSTSGIDPVAQTTVEFTRTDPDGSATIALPSAASEPTLSDFAKDDCSKPDKQDRRVCFTLDKSSKDKAKRSKAPKPGKTRETRQTFTDASAAAAEGSPTPGGNDAVDLVDWCTNAADGLDYMNRTEACLKDLGEGELYFFDSDPQKPAIGRGTFLFEQRMKTYRNKSESGSDFAEFDQQLVIIPTYIDPALQGVTMKWDVASSCSSCDVAPIQWTDDGANPTAGAHWSYDPTSDYSGRWGTVVTRWTGTGKEQIDLDWSITASVDASNSLDATAEFGSSGIDAVRELAPRCDDITRGAVTPGCVFPFFRPTFTVDTNLYPAAGAYYWLMQERMPDHAGSKKWDSLLHYLGPDTTVKNPSTGAAWSSDDSRKVVCPTTWSKHPADPIVGSTDCDEYAPASTHESGGFPGGINQVTDGSKCAQLYTDWAFNGVGDGSTSFGLFADTRTATNGPTGSERCGRAAIDSAQNQGAFSKLQPSVWRLLDKDGFFVDTPGFNHCSGTTTTCIWRKS</sequence>
<comment type="caution">
    <text evidence="3">The sequence shown here is derived from an EMBL/GenBank/DDBJ whole genome shotgun (WGS) entry which is preliminary data.</text>
</comment>
<dbReference type="EMBL" id="BAAATM010000027">
    <property type="protein sequence ID" value="GAA2558146.1"/>
    <property type="molecule type" value="Genomic_DNA"/>
</dbReference>